<gene>
    <name evidence="2" type="ORF">GTP27_16100</name>
</gene>
<accession>A0ABW9VMK8</accession>
<dbReference type="RefSeq" id="WP_161040187.1">
    <property type="nucleotide sequence ID" value="NZ_WWCM01000011.1"/>
</dbReference>
<dbReference type="Pfam" id="PF08668">
    <property type="entry name" value="HDOD"/>
    <property type="match status" value="1"/>
</dbReference>
<proteinExistence type="predicted"/>
<feature type="domain" description="HDOD" evidence="1">
    <location>
        <begin position="116"/>
        <end position="304"/>
    </location>
</feature>
<sequence>MTVTPVTPPVFIHPLADRHGVPSALLLDARGMQPETAPLELLQQLAAGSMVCYFRDGLSEPSQQLLLQAGWQAAPAEEIHHSNAALDQEFKEVPRTANWIEGEWFLAPPPKPVGSQAASRALALKLVQLVSADADTHEIEALLRQDPTLSYHLLRLVNSLGMGASRKVSSFSQAILILGRAQLRRWLNLMLFSARESDRRSAMLLARVAVRARSMELLAREAGYDKAQQEQAFMAGMFSLLGVLFGMALAEVLQPLTISAELAQALLQRTGALGQLLTLVEAAEHADLMALTRGLRALQIEVASYNQIQADAYLWMQAIAAGKSGNDAGNGDA</sequence>
<evidence type="ECO:0000313" key="2">
    <source>
        <dbReference type="EMBL" id="MYM40851.1"/>
    </source>
</evidence>
<reference evidence="2 3" key="1">
    <citation type="submission" date="2019-12" db="EMBL/GenBank/DDBJ databases">
        <title>Novel species isolated from a subtropical stream in China.</title>
        <authorList>
            <person name="Lu H."/>
        </authorList>
    </citation>
    <scope>NUCLEOTIDE SEQUENCE [LARGE SCALE GENOMIC DNA]</scope>
    <source>
        <strain evidence="2 3">CY13W</strain>
    </source>
</reference>
<dbReference type="InterPro" id="IPR013976">
    <property type="entry name" value="HDOD"/>
</dbReference>
<protein>
    <submittedName>
        <fullName evidence="2">HDOD domain-containing protein</fullName>
    </submittedName>
</protein>
<dbReference type="SUPFAM" id="SSF109604">
    <property type="entry name" value="HD-domain/PDEase-like"/>
    <property type="match status" value="1"/>
</dbReference>
<dbReference type="PANTHER" id="PTHR33525">
    <property type="match status" value="1"/>
</dbReference>
<dbReference type="PROSITE" id="PS51833">
    <property type="entry name" value="HDOD"/>
    <property type="match status" value="1"/>
</dbReference>
<comment type="caution">
    <text evidence="2">The sequence shown here is derived from an EMBL/GenBank/DDBJ whole genome shotgun (WGS) entry which is preliminary data.</text>
</comment>
<dbReference type="InterPro" id="IPR052340">
    <property type="entry name" value="RNase_Y/CdgJ"/>
</dbReference>
<evidence type="ECO:0000313" key="3">
    <source>
        <dbReference type="Proteomes" id="UP000478090"/>
    </source>
</evidence>
<dbReference type="PANTHER" id="PTHR33525:SF4">
    <property type="entry name" value="CYCLIC DI-GMP PHOSPHODIESTERASE CDGJ"/>
    <property type="match status" value="1"/>
</dbReference>
<name>A0ABW9VMK8_9BURK</name>
<evidence type="ECO:0000259" key="1">
    <source>
        <dbReference type="PROSITE" id="PS51833"/>
    </source>
</evidence>
<dbReference type="Gene3D" id="1.10.3210.10">
    <property type="entry name" value="Hypothetical protein af1432"/>
    <property type="match status" value="1"/>
</dbReference>
<dbReference type="Proteomes" id="UP000478090">
    <property type="component" value="Unassembled WGS sequence"/>
</dbReference>
<organism evidence="2 3">
    <name type="scientific">Duganella qianjiadongensis</name>
    <dbReference type="NCBI Taxonomy" id="2692176"/>
    <lineage>
        <taxon>Bacteria</taxon>
        <taxon>Pseudomonadati</taxon>
        <taxon>Pseudomonadota</taxon>
        <taxon>Betaproteobacteria</taxon>
        <taxon>Burkholderiales</taxon>
        <taxon>Oxalobacteraceae</taxon>
        <taxon>Telluria group</taxon>
        <taxon>Duganella</taxon>
    </lineage>
</organism>
<dbReference type="EMBL" id="WWCM01000011">
    <property type="protein sequence ID" value="MYM40851.1"/>
    <property type="molecule type" value="Genomic_DNA"/>
</dbReference>
<keyword evidence="3" id="KW-1185">Reference proteome</keyword>